<accession>A0A2H0W587</accession>
<dbReference type="Proteomes" id="UP000229056">
    <property type="component" value="Unassembled WGS sequence"/>
</dbReference>
<name>A0A2H0W587_9BACT</name>
<dbReference type="AlphaFoldDB" id="A0A2H0W587"/>
<gene>
    <name evidence="1" type="ORF">COT80_00650</name>
</gene>
<dbReference type="EMBL" id="PEZY01000004">
    <property type="protein sequence ID" value="PIS06437.1"/>
    <property type="molecule type" value="Genomic_DNA"/>
</dbReference>
<organism evidence="1 2">
    <name type="scientific">Candidatus Buchananbacteria bacterium CG10_big_fil_rev_8_21_14_0_10_33_19</name>
    <dbReference type="NCBI Taxonomy" id="1974525"/>
    <lineage>
        <taxon>Bacteria</taxon>
        <taxon>Candidatus Buchananiibacteriota</taxon>
    </lineage>
</organism>
<sequence>MTPDNQPETEIEYWCNIELLGDLIFRMSHDLNKGRIDDPNGEVSESVKQNMSVQQKYASELSEKFGVILPSDYPKVAEGEKLPSAPEGRIYYWGWYHKLAREISLVEYQKLLCSACPFSAGFEEFISDWRVTCNFNLKSPTEYKSHHIGLCAAVSFSGVFSSLEISMADIYQAISSRHSDSDLIIFQAKEIEIKSI</sequence>
<protein>
    <submittedName>
        <fullName evidence="1">Uncharacterized protein</fullName>
    </submittedName>
</protein>
<reference evidence="2" key="1">
    <citation type="submission" date="2017-09" db="EMBL/GenBank/DDBJ databases">
        <title>Depth-based differentiation of microbial function through sediment-hosted aquifers and enrichment of novel symbionts in the deep terrestrial subsurface.</title>
        <authorList>
            <person name="Probst A.J."/>
            <person name="Ladd B."/>
            <person name="Jarett J.K."/>
            <person name="Geller-Mcgrath D.E."/>
            <person name="Sieber C.M.K."/>
            <person name="Emerson J.B."/>
            <person name="Anantharaman K."/>
            <person name="Thomas B.C."/>
            <person name="Malmstrom R."/>
            <person name="Stieglmeier M."/>
            <person name="Klingl A."/>
            <person name="Woyke T."/>
            <person name="Ryan C.M."/>
            <person name="Banfield J.F."/>
        </authorList>
    </citation>
    <scope>NUCLEOTIDE SEQUENCE [LARGE SCALE GENOMIC DNA]</scope>
</reference>
<proteinExistence type="predicted"/>
<evidence type="ECO:0000313" key="1">
    <source>
        <dbReference type="EMBL" id="PIS06437.1"/>
    </source>
</evidence>
<comment type="caution">
    <text evidence="1">The sequence shown here is derived from an EMBL/GenBank/DDBJ whole genome shotgun (WGS) entry which is preliminary data.</text>
</comment>
<evidence type="ECO:0000313" key="2">
    <source>
        <dbReference type="Proteomes" id="UP000229056"/>
    </source>
</evidence>